<dbReference type="Pfam" id="PF00005">
    <property type="entry name" value="ABC_tran"/>
    <property type="match status" value="1"/>
</dbReference>
<feature type="domain" description="ABC transmembrane type-1" evidence="12">
    <location>
        <begin position="36"/>
        <end position="307"/>
    </location>
</feature>
<keyword evidence="5 10" id="KW-0812">Transmembrane</keyword>
<comment type="subcellular location">
    <subcellularLocation>
        <location evidence="1">Cell membrane</location>
        <topology evidence="1">Multi-pass membrane protein</topology>
    </subcellularLocation>
</comment>
<evidence type="ECO:0000259" key="12">
    <source>
        <dbReference type="PROSITE" id="PS50929"/>
    </source>
</evidence>
<evidence type="ECO:0000256" key="6">
    <source>
        <dbReference type="ARBA" id="ARBA00022741"/>
    </source>
</evidence>
<dbReference type="GO" id="GO:0005886">
    <property type="term" value="C:plasma membrane"/>
    <property type="evidence" value="ECO:0007669"/>
    <property type="project" value="UniProtKB-SubCell"/>
</dbReference>
<dbReference type="InterPro" id="IPR039421">
    <property type="entry name" value="Type_1_exporter"/>
</dbReference>
<evidence type="ECO:0000256" key="4">
    <source>
        <dbReference type="ARBA" id="ARBA00022519"/>
    </source>
</evidence>
<dbReference type="PROSITE" id="PS50929">
    <property type="entry name" value="ABC_TM1F"/>
    <property type="match status" value="1"/>
</dbReference>
<reference evidence="14" key="1">
    <citation type="submission" date="2016-10" db="EMBL/GenBank/DDBJ databases">
        <authorList>
            <person name="Varghese N."/>
            <person name="Submissions S."/>
        </authorList>
    </citation>
    <scope>NUCLEOTIDE SEQUENCE [LARGE SCALE GENOMIC DNA]</scope>
    <source>
        <strain evidence="14">DSM 40318</strain>
    </source>
</reference>
<keyword evidence="9 10" id="KW-0472">Membrane</keyword>
<dbReference type="InterPro" id="IPR003593">
    <property type="entry name" value="AAA+_ATPase"/>
</dbReference>
<evidence type="ECO:0000313" key="13">
    <source>
        <dbReference type="EMBL" id="SEB31408.1"/>
    </source>
</evidence>
<evidence type="ECO:0000313" key="14">
    <source>
        <dbReference type="Proteomes" id="UP000198609"/>
    </source>
</evidence>
<gene>
    <name evidence="13" type="ORF">SAMN04490356_0432</name>
</gene>
<dbReference type="EMBL" id="FNST01000001">
    <property type="protein sequence ID" value="SEB31408.1"/>
    <property type="molecule type" value="Genomic_DNA"/>
</dbReference>
<dbReference type="InterPro" id="IPR027417">
    <property type="entry name" value="P-loop_NTPase"/>
</dbReference>
<organism evidence="13 14">
    <name type="scientific">Streptomyces melanosporofaciens</name>
    <dbReference type="NCBI Taxonomy" id="67327"/>
    <lineage>
        <taxon>Bacteria</taxon>
        <taxon>Bacillati</taxon>
        <taxon>Actinomycetota</taxon>
        <taxon>Actinomycetes</taxon>
        <taxon>Kitasatosporales</taxon>
        <taxon>Streptomycetaceae</taxon>
        <taxon>Streptomyces</taxon>
        <taxon>Streptomyces violaceusniger group</taxon>
    </lineage>
</organism>
<dbReference type="SUPFAM" id="SSF90123">
    <property type="entry name" value="ABC transporter transmembrane region"/>
    <property type="match status" value="1"/>
</dbReference>
<dbReference type="PANTHER" id="PTHR43394:SF1">
    <property type="entry name" value="ATP-BINDING CASSETTE SUB-FAMILY B MEMBER 10, MITOCHONDRIAL"/>
    <property type="match status" value="1"/>
</dbReference>
<dbReference type="InterPro" id="IPR036640">
    <property type="entry name" value="ABC1_TM_sf"/>
</dbReference>
<dbReference type="PANTHER" id="PTHR43394">
    <property type="entry name" value="ATP-DEPENDENT PERMEASE MDL1, MITOCHONDRIAL"/>
    <property type="match status" value="1"/>
</dbReference>
<feature type="transmembrane region" description="Helical" evidence="10">
    <location>
        <begin position="166"/>
        <end position="184"/>
    </location>
</feature>
<evidence type="ECO:0000256" key="7">
    <source>
        <dbReference type="ARBA" id="ARBA00022840"/>
    </source>
</evidence>
<dbReference type="GO" id="GO:0015421">
    <property type="term" value="F:ABC-type oligopeptide transporter activity"/>
    <property type="evidence" value="ECO:0007669"/>
    <property type="project" value="TreeGrafter"/>
</dbReference>
<dbReference type="GO" id="GO:0016887">
    <property type="term" value="F:ATP hydrolysis activity"/>
    <property type="evidence" value="ECO:0007669"/>
    <property type="project" value="InterPro"/>
</dbReference>
<feature type="transmembrane region" description="Helical" evidence="10">
    <location>
        <begin position="144"/>
        <end position="160"/>
    </location>
</feature>
<keyword evidence="3" id="KW-1003">Cell membrane</keyword>
<feature type="transmembrane region" description="Helical" evidence="10">
    <location>
        <begin position="256"/>
        <end position="277"/>
    </location>
</feature>
<keyword evidence="6" id="KW-0547">Nucleotide-binding</keyword>
<feature type="transmembrane region" description="Helical" evidence="10">
    <location>
        <begin position="65"/>
        <end position="86"/>
    </location>
</feature>
<dbReference type="SMART" id="SM00382">
    <property type="entry name" value="AAA"/>
    <property type="match status" value="1"/>
</dbReference>
<feature type="domain" description="ABC transporter" evidence="11">
    <location>
        <begin position="343"/>
        <end position="574"/>
    </location>
</feature>
<keyword evidence="14" id="KW-1185">Reference proteome</keyword>
<dbReference type="FunFam" id="3.40.50.300:FF:001001">
    <property type="entry name" value="Multidrug ABC transporter ATP-binding protein"/>
    <property type="match status" value="1"/>
</dbReference>
<evidence type="ECO:0000256" key="10">
    <source>
        <dbReference type="SAM" id="Phobius"/>
    </source>
</evidence>
<dbReference type="CDD" id="cd07346">
    <property type="entry name" value="ABC_6TM_exporters"/>
    <property type="match status" value="1"/>
</dbReference>
<dbReference type="GO" id="GO:0005524">
    <property type="term" value="F:ATP binding"/>
    <property type="evidence" value="ECO:0007669"/>
    <property type="project" value="UniProtKB-KW"/>
</dbReference>
<keyword evidence="7" id="KW-0067">ATP-binding</keyword>
<evidence type="ECO:0000256" key="9">
    <source>
        <dbReference type="ARBA" id="ARBA00023136"/>
    </source>
</evidence>
<dbReference type="AlphaFoldDB" id="A0A1H4IDK5"/>
<dbReference type="Gene3D" id="1.20.1560.10">
    <property type="entry name" value="ABC transporter type 1, transmembrane domain"/>
    <property type="match status" value="1"/>
</dbReference>
<evidence type="ECO:0000256" key="5">
    <source>
        <dbReference type="ARBA" id="ARBA00022692"/>
    </source>
</evidence>
<evidence type="ECO:0000256" key="3">
    <source>
        <dbReference type="ARBA" id="ARBA00022475"/>
    </source>
</evidence>
<accession>A0A1H4IDK5</accession>
<evidence type="ECO:0000256" key="8">
    <source>
        <dbReference type="ARBA" id="ARBA00022989"/>
    </source>
</evidence>
<evidence type="ECO:0000259" key="11">
    <source>
        <dbReference type="PROSITE" id="PS50893"/>
    </source>
</evidence>
<dbReference type="Proteomes" id="UP000198609">
    <property type="component" value="Unassembled WGS sequence"/>
</dbReference>
<sequence>MNLLPVASTSDVRKRVRDMARKHARMLTVALTLHTAAIASGLVVPRLLGRLVAGLEQGNGRQPNVLLLIPVFIVVQALLTGLAMAVSARLGERVLAELREDFLVAALRLPLTTVEQADRGDLITRSTRDVDTLTQAVRQAGPDVLSAGTTLLITLCAVLLLEPLLIFPYLILLPVLAVMTRRYLRRARGAYLHANAAYARLTSCVSATAEGAATVEALRIDDRRTAILEDSTKVSFRAEHDTLRLRNLFFPVSDSGYLLPLVLTITIGGLSYVHGLMSLSTVTAATLYAAQLQTPVSRLLYWLDELQVGGASLARLAGVIQAGGRRRPTATVPDRDRPKSGDMCVRGVSFSYRPGHAVLHDVDLDIREKERLVIVGPSGAGKSTLGRLLAGVADPNLGSVTVGGVPLPSLSPRELRRQVVLVTQEHHVFHRTVRDNLTLAKPEADDVDLWGALKSAGASEWVADLGIDTPLTDASSVSASRAQQLAIARMLLADPRIVILDEATSLLDATAQQEVEGVLAAALRGRTVIAIAHRLQTAHTADRIVVLEKGRISELGTHGELLARNGGYASLWRTWHGCSPPGDVPRRGDLAGPRPWDER</sequence>
<keyword evidence="2" id="KW-0813">Transport</keyword>
<keyword evidence="4" id="KW-0997">Cell inner membrane</keyword>
<dbReference type="InterPro" id="IPR003439">
    <property type="entry name" value="ABC_transporter-like_ATP-bd"/>
</dbReference>
<dbReference type="Pfam" id="PF00664">
    <property type="entry name" value="ABC_membrane"/>
    <property type="match status" value="1"/>
</dbReference>
<dbReference type="PROSITE" id="PS50893">
    <property type="entry name" value="ABC_TRANSPORTER_2"/>
    <property type="match status" value="1"/>
</dbReference>
<dbReference type="InterPro" id="IPR011527">
    <property type="entry name" value="ABC1_TM_dom"/>
</dbReference>
<dbReference type="Gene3D" id="3.40.50.300">
    <property type="entry name" value="P-loop containing nucleotide triphosphate hydrolases"/>
    <property type="match status" value="1"/>
</dbReference>
<evidence type="ECO:0000256" key="1">
    <source>
        <dbReference type="ARBA" id="ARBA00004651"/>
    </source>
</evidence>
<name>A0A1H4IDK5_STRMJ</name>
<evidence type="ECO:0000256" key="2">
    <source>
        <dbReference type="ARBA" id="ARBA00022448"/>
    </source>
</evidence>
<protein>
    <submittedName>
        <fullName evidence="13">ABC-type multidrug transport system, ATPase and permease component</fullName>
    </submittedName>
</protein>
<keyword evidence="8 10" id="KW-1133">Transmembrane helix</keyword>
<proteinExistence type="predicted"/>
<dbReference type="SUPFAM" id="SSF52540">
    <property type="entry name" value="P-loop containing nucleoside triphosphate hydrolases"/>
    <property type="match status" value="1"/>
</dbReference>